<evidence type="ECO:0000313" key="3">
    <source>
        <dbReference type="Proteomes" id="UP000286701"/>
    </source>
</evidence>
<reference evidence="2 3" key="1">
    <citation type="submission" date="2019-01" db="EMBL/GenBank/DDBJ databases">
        <title>Mucilaginibacter antarcticum sp. nov., isolated from antarctic soil.</title>
        <authorList>
            <person name="Yan Y.-Q."/>
            <person name="Du Z.-J."/>
        </authorList>
    </citation>
    <scope>NUCLEOTIDE SEQUENCE [LARGE SCALE GENOMIC DNA]</scope>
    <source>
        <strain evidence="2 3">F01003</strain>
    </source>
</reference>
<feature type="signal peptide" evidence="1">
    <location>
        <begin position="1"/>
        <end position="24"/>
    </location>
</feature>
<dbReference type="SUPFAM" id="SSF52821">
    <property type="entry name" value="Rhodanese/Cell cycle control phosphatase"/>
    <property type="match status" value="1"/>
</dbReference>
<dbReference type="EMBL" id="SBIW01000011">
    <property type="protein sequence ID" value="RWY48344.1"/>
    <property type="molecule type" value="Genomic_DNA"/>
</dbReference>
<organism evidence="2 3">
    <name type="scientific">Mucilaginibacter gilvus</name>
    <dbReference type="NCBI Taxonomy" id="2305909"/>
    <lineage>
        <taxon>Bacteria</taxon>
        <taxon>Pseudomonadati</taxon>
        <taxon>Bacteroidota</taxon>
        <taxon>Sphingobacteriia</taxon>
        <taxon>Sphingobacteriales</taxon>
        <taxon>Sphingobacteriaceae</taxon>
        <taxon>Mucilaginibacter</taxon>
    </lineage>
</organism>
<name>A0A444MJC8_9SPHI</name>
<evidence type="ECO:0000313" key="2">
    <source>
        <dbReference type="EMBL" id="RWY48344.1"/>
    </source>
</evidence>
<dbReference type="AlphaFoldDB" id="A0A444MJC8"/>
<accession>A0A444MJC8</accession>
<sequence>MKNKIRLTLFCLIIAALWVSTAKAQTSPGALPAVLNNYPWTDSELIEPAALAASIKANTVTLPLIINIGAVEDIKGAKHIGAAGKSENLKALKSMVATLPKNTGIVIYCGCCPFSKCPNIRPAFQELKKMGFTSVKLLNLPVNLQTNWIGKGYPLAGS</sequence>
<gene>
    <name evidence="2" type="ORF">EPL05_19570</name>
</gene>
<dbReference type="RefSeq" id="WP_128535691.1">
    <property type="nucleotide sequence ID" value="NZ_SBIW01000011.1"/>
</dbReference>
<evidence type="ECO:0000256" key="1">
    <source>
        <dbReference type="SAM" id="SignalP"/>
    </source>
</evidence>
<proteinExistence type="predicted"/>
<comment type="caution">
    <text evidence="2">The sequence shown here is derived from an EMBL/GenBank/DDBJ whole genome shotgun (WGS) entry which is preliminary data.</text>
</comment>
<keyword evidence="3" id="KW-1185">Reference proteome</keyword>
<dbReference type="OrthoDB" id="760650at2"/>
<protein>
    <submittedName>
        <fullName evidence="2">Rhodanese-like domain-containing protein</fullName>
    </submittedName>
</protein>
<dbReference type="Gene3D" id="3.40.250.10">
    <property type="entry name" value="Rhodanese-like domain"/>
    <property type="match status" value="1"/>
</dbReference>
<dbReference type="Proteomes" id="UP000286701">
    <property type="component" value="Unassembled WGS sequence"/>
</dbReference>
<feature type="chain" id="PRO_5019086041" evidence="1">
    <location>
        <begin position="25"/>
        <end position="158"/>
    </location>
</feature>
<keyword evidence="1" id="KW-0732">Signal</keyword>
<dbReference type="InterPro" id="IPR036873">
    <property type="entry name" value="Rhodanese-like_dom_sf"/>
</dbReference>